<feature type="domain" description="VOC" evidence="2">
    <location>
        <begin position="33"/>
        <end position="145"/>
    </location>
</feature>
<dbReference type="InterPro" id="IPR037523">
    <property type="entry name" value="VOC_core"/>
</dbReference>
<feature type="region of interest" description="Disordered" evidence="1">
    <location>
        <begin position="1"/>
        <end position="23"/>
    </location>
</feature>
<dbReference type="PANTHER" id="PTHR33993">
    <property type="entry name" value="GLYOXALASE-RELATED"/>
    <property type="match status" value="1"/>
</dbReference>
<dbReference type="EMBL" id="BMXY01000003">
    <property type="protein sequence ID" value="GGZ68718.1"/>
    <property type="molecule type" value="Genomic_DNA"/>
</dbReference>
<dbReference type="PROSITE" id="PS51819">
    <property type="entry name" value="VOC"/>
    <property type="match status" value="1"/>
</dbReference>
<dbReference type="PANTHER" id="PTHR33993:SF5">
    <property type="entry name" value="GLYOXALASE"/>
    <property type="match status" value="1"/>
</dbReference>
<evidence type="ECO:0000256" key="1">
    <source>
        <dbReference type="SAM" id="MobiDB-lite"/>
    </source>
</evidence>
<dbReference type="Pfam" id="PF18029">
    <property type="entry name" value="Glyoxalase_6"/>
    <property type="match status" value="1"/>
</dbReference>
<comment type="caution">
    <text evidence="3">The sequence shown here is derived from an EMBL/GenBank/DDBJ whole genome shotgun (WGS) entry which is preliminary data.</text>
</comment>
<protein>
    <recommendedName>
        <fullName evidence="2">VOC domain-containing protein</fullName>
    </recommendedName>
</protein>
<dbReference type="InterPro" id="IPR052164">
    <property type="entry name" value="Anthracycline_SecMetBiosynth"/>
</dbReference>
<proteinExistence type="predicted"/>
<accession>A0ABQ3C523</accession>
<name>A0ABQ3C523_9GAMM</name>
<evidence type="ECO:0000313" key="3">
    <source>
        <dbReference type="EMBL" id="GGZ68718.1"/>
    </source>
</evidence>
<evidence type="ECO:0000313" key="4">
    <source>
        <dbReference type="Proteomes" id="UP000643403"/>
    </source>
</evidence>
<reference evidence="4" key="1">
    <citation type="journal article" date="2019" name="Int. J. Syst. Evol. Microbiol.">
        <title>The Global Catalogue of Microorganisms (GCM) 10K type strain sequencing project: providing services to taxonomists for standard genome sequencing and annotation.</title>
        <authorList>
            <consortium name="The Broad Institute Genomics Platform"/>
            <consortium name="The Broad Institute Genome Sequencing Center for Infectious Disease"/>
            <person name="Wu L."/>
            <person name="Ma J."/>
        </authorList>
    </citation>
    <scope>NUCLEOTIDE SEQUENCE [LARGE SCALE GENOMIC DNA]</scope>
    <source>
        <strain evidence="4">KCTC 22558</strain>
    </source>
</reference>
<dbReference type="Proteomes" id="UP000643403">
    <property type="component" value="Unassembled WGS sequence"/>
</dbReference>
<keyword evidence="4" id="KW-1185">Reference proteome</keyword>
<organism evidence="3 4">
    <name type="scientific">Cognatilysobacter xinjiangensis</name>
    <dbReference type="NCBI Taxonomy" id="546892"/>
    <lineage>
        <taxon>Bacteria</taxon>
        <taxon>Pseudomonadati</taxon>
        <taxon>Pseudomonadota</taxon>
        <taxon>Gammaproteobacteria</taxon>
        <taxon>Lysobacterales</taxon>
        <taxon>Lysobacteraceae</taxon>
        <taxon>Cognatilysobacter</taxon>
    </lineage>
</organism>
<sequence length="149" mass="16150">MGRDLHCDTGATPPDAPSCSLSDAEQRMKRVTGIGGIFFKAADPAALSEWYRVHLGLPMQDWGGAVFVQEEGASTIWSAFPADTDHFAPSSAPYMLNYRVADLAALLDALRSEGCNVVGDMQDSEYGKFGWVIDPEGNKVELWEPPAGR</sequence>
<dbReference type="Gene3D" id="3.10.180.10">
    <property type="entry name" value="2,3-Dihydroxybiphenyl 1,2-Dioxygenase, domain 1"/>
    <property type="match status" value="1"/>
</dbReference>
<dbReference type="InterPro" id="IPR041581">
    <property type="entry name" value="Glyoxalase_6"/>
</dbReference>
<dbReference type="SUPFAM" id="SSF54593">
    <property type="entry name" value="Glyoxalase/Bleomycin resistance protein/Dihydroxybiphenyl dioxygenase"/>
    <property type="match status" value="1"/>
</dbReference>
<gene>
    <name evidence="3" type="ORF">GCM10008101_23780</name>
</gene>
<evidence type="ECO:0000259" key="2">
    <source>
        <dbReference type="PROSITE" id="PS51819"/>
    </source>
</evidence>
<dbReference type="CDD" id="cd06587">
    <property type="entry name" value="VOC"/>
    <property type="match status" value="1"/>
</dbReference>
<dbReference type="InterPro" id="IPR029068">
    <property type="entry name" value="Glyas_Bleomycin-R_OHBP_Dase"/>
</dbReference>